<dbReference type="Proteomes" id="UP000199427">
    <property type="component" value="Unassembled WGS sequence"/>
</dbReference>
<dbReference type="OrthoDB" id="1653343at2"/>
<dbReference type="EMBL" id="FOES01000005">
    <property type="protein sequence ID" value="SEQ02645.1"/>
    <property type="molecule type" value="Genomic_DNA"/>
</dbReference>
<evidence type="ECO:0000313" key="2">
    <source>
        <dbReference type="Proteomes" id="UP000199427"/>
    </source>
</evidence>
<organism evidence="1 2">
    <name type="scientific">Piscibacillus halophilus</name>
    <dbReference type="NCBI Taxonomy" id="571933"/>
    <lineage>
        <taxon>Bacteria</taxon>
        <taxon>Bacillati</taxon>
        <taxon>Bacillota</taxon>
        <taxon>Bacilli</taxon>
        <taxon>Bacillales</taxon>
        <taxon>Bacillaceae</taxon>
        <taxon>Piscibacillus</taxon>
    </lineage>
</organism>
<evidence type="ECO:0000313" key="1">
    <source>
        <dbReference type="EMBL" id="SEQ02645.1"/>
    </source>
</evidence>
<dbReference type="SUPFAM" id="SSF69318">
    <property type="entry name" value="Integrin alpha N-terminal domain"/>
    <property type="match status" value="1"/>
</dbReference>
<evidence type="ECO:0008006" key="3">
    <source>
        <dbReference type="Google" id="ProtNLM"/>
    </source>
</evidence>
<dbReference type="STRING" id="571933.SAMN05216362_105117"/>
<name>A0A1H9CN58_9BACI</name>
<protein>
    <recommendedName>
        <fullName evidence="3">Repeat domain-containing protein</fullName>
    </recommendedName>
</protein>
<accession>A0A1H9CN58</accession>
<dbReference type="AlphaFoldDB" id="A0A1H9CN58"/>
<gene>
    <name evidence="1" type="ORF">SAMN05216362_105117</name>
</gene>
<dbReference type="RefSeq" id="WP_091772842.1">
    <property type="nucleotide sequence ID" value="NZ_FOES01000005.1"/>
</dbReference>
<reference evidence="1 2" key="1">
    <citation type="submission" date="2016-10" db="EMBL/GenBank/DDBJ databases">
        <authorList>
            <person name="de Groot N.N."/>
        </authorList>
    </citation>
    <scope>NUCLEOTIDE SEQUENCE [LARGE SCALE GENOMIC DNA]</scope>
    <source>
        <strain evidence="1 2">DSM 21633</strain>
    </source>
</reference>
<keyword evidence="2" id="KW-1185">Reference proteome</keyword>
<dbReference type="InterPro" id="IPR028994">
    <property type="entry name" value="Integrin_alpha_N"/>
</dbReference>
<sequence>MNFIRQQPQVVASKQGDVTGDGVIDGVFLTGVMTSDSPFVQEITLVVQDGVTGRFSITPLSENMGYDPSLFLGDMTGDGVDDILISIASGGSGGIMYEYVYSYLNHHERLLFDGDTYNEQFQYDVTYQDNYKVLVVSKNNQQQYLIDISISRDQEYLNEIYNSNGQLKSPISGWVNPLSGLYPVDFDSNGVYELLAYQRIAGRYNADSLGYVLNTLSWNGDRFVLNNQNVAIFGTDT</sequence>
<proteinExistence type="predicted"/>